<dbReference type="GO" id="GO:0043190">
    <property type="term" value="C:ATP-binding cassette (ABC) transporter complex"/>
    <property type="evidence" value="ECO:0007669"/>
    <property type="project" value="InterPro"/>
</dbReference>
<protein>
    <submittedName>
        <fullName evidence="8">Metal ABC transporter permease</fullName>
    </submittedName>
</protein>
<accession>A0A4Z0FB25</accession>
<keyword evidence="6" id="KW-0813">Transport</keyword>
<evidence type="ECO:0000256" key="2">
    <source>
        <dbReference type="ARBA" id="ARBA00008034"/>
    </source>
</evidence>
<proteinExistence type="inferred from homology"/>
<keyword evidence="3 6" id="KW-0812">Transmembrane</keyword>
<dbReference type="Gene3D" id="1.10.3470.10">
    <property type="entry name" value="ABC transporter involved in vitamin B12 uptake, BtuC"/>
    <property type="match status" value="1"/>
</dbReference>
<feature type="transmembrane region" description="Helical" evidence="7">
    <location>
        <begin position="95"/>
        <end position="114"/>
    </location>
</feature>
<feature type="transmembrane region" description="Helical" evidence="7">
    <location>
        <begin position="210"/>
        <end position="240"/>
    </location>
</feature>
<keyword evidence="9" id="KW-1185">Reference proteome</keyword>
<evidence type="ECO:0000256" key="7">
    <source>
        <dbReference type="SAM" id="Phobius"/>
    </source>
</evidence>
<dbReference type="Pfam" id="PF00950">
    <property type="entry name" value="ABC-3"/>
    <property type="match status" value="1"/>
</dbReference>
<dbReference type="GO" id="GO:0010043">
    <property type="term" value="P:response to zinc ion"/>
    <property type="evidence" value="ECO:0007669"/>
    <property type="project" value="TreeGrafter"/>
</dbReference>
<dbReference type="GO" id="GO:0055085">
    <property type="term" value="P:transmembrane transport"/>
    <property type="evidence" value="ECO:0007669"/>
    <property type="project" value="InterPro"/>
</dbReference>
<evidence type="ECO:0000313" key="8">
    <source>
        <dbReference type="EMBL" id="TFZ83079.1"/>
    </source>
</evidence>
<dbReference type="AlphaFoldDB" id="A0A4Z0FB25"/>
<dbReference type="PANTHER" id="PTHR30477:SF19">
    <property type="entry name" value="METAL ABC TRANSPORTER PERMEASE"/>
    <property type="match status" value="1"/>
</dbReference>
<comment type="subcellular location">
    <subcellularLocation>
        <location evidence="6">Cell membrane</location>
        <topology evidence="6">Multi-pass membrane protein</topology>
    </subcellularLocation>
    <subcellularLocation>
        <location evidence="1">Membrane</location>
        <topology evidence="1">Multi-pass membrane protein</topology>
    </subcellularLocation>
</comment>
<dbReference type="OrthoDB" id="14209at2"/>
<gene>
    <name evidence="8" type="ORF">E4680_05450</name>
</gene>
<name>A0A4Z0FB25_9GAMM</name>
<dbReference type="InterPro" id="IPR001626">
    <property type="entry name" value="ABC_TroCD"/>
</dbReference>
<evidence type="ECO:0000256" key="1">
    <source>
        <dbReference type="ARBA" id="ARBA00004141"/>
    </source>
</evidence>
<evidence type="ECO:0000256" key="5">
    <source>
        <dbReference type="ARBA" id="ARBA00023136"/>
    </source>
</evidence>
<dbReference type="EMBL" id="SRIO01000005">
    <property type="protein sequence ID" value="TFZ83079.1"/>
    <property type="molecule type" value="Genomic_DNA"/>
</dbReference>
<feature type="transmembrane region" description="Helical" evidence="7">
    <location>
        <begin position="134"/>
        <end position="155"/>
    </location>
</feature>
<organism evidence="8 9">
    <name type="scientific">Candidatus Macondimonas diazotrophica</name>
    <dbReference type="NCBI Taxonomy" id="2305248"/>
    <lineage>
        <taxon>Bacteria</taxon>
        <taxon>Pseudomonadati</taxon>
        <taxon>Pseudomonadota</taxon>
        <taxon>Gammaproteobacteria</taxon>
        <taxon>Chromatiales</taxon>
        <taxon>Ectothiorhodospiraceae</taxon>
        <taxon>Candidatus Macondimonas</taxon>
    </lineage>
</organism>
<dbReference type="RefSeq" id="WP_135281379.1">
    <property type="nucleotide sequence ID" value="NZ_SRIO01000005.1"/>
</dbReference>
<keyword evidence="5 7" id="KW-0472">Membrane</keyword>
<evidence type="ECO:0000256" key="4">
    <source>
        <dbReference type="ARBA" id="ARBA00022989"/>
    </source>
</evidence>
<dbReference type="SUPFAM" id="SSF81345">
    <property type="entry name" value="ABC transporter involved in vitamin B12 uptake, BtuC"/>
    <property type="match status" value="1"/>
</dbReference>
<feature type="transmembrane region" description="Helical" evidence="7">
    <location>
        <begin position="37"/>
        <end position="59"/>
    </location>
</feature>
<feature type="transmembrane region" description="Helical" evidence="7">
    <location>
        <begin position="6"/>
        <end position="28"/>
    </location>
</feature>
<feature type="transmembrane region" description="Helical" evidence="7">
    <location>
        <begin position="162"/>
        <end position="190"/>
    </location>
</feature>
<sequence length="250" mass="25723">MNFVAIDVGLLLPAFAAGLLVLASHVLLGGEVLRRGIIFIDLAIAQFAGLGIVIASALGFEVGNWRMQVSAVTAALGGALLLRALERRAPQRLEALIGVAFVTAACAAIVIMSHDPHAGEHLQELLVGQILWTTWGDLGPLALVTATVLAAWFGLRLRHSPLGFYLLFALTVTASVQVVGVYLVFASLIVPALASSGGLARGYAIGAAGYGLGLLASALFDLPAGAAIVLSLVTIGSLAAGMPRPIRPSF</sequence>
<evidence type="ECO:0000313" key="9">
    <source>
        <dbReference type="Proteomes" id="UP000297890"/>
    </source>
</evidence>
<evidence type="ECO:0000256" key="6">
    <source>
        <dbReference type="RuleBase" id="RU003943"/>
    </source>
</evidence>
<evidence type="ECO:0000256" key="3">
    <source>
        <dbReference type="ARBA" id="ARBA00022692"/>
    </source>
</evidence>
<keyword evidence="4 7" id="KW-1133">Transmembrane helix</keyword>
<feature type="transmembrane region" description="Helical" evidence="7">
    <location>
        <begin position="65"/>
        <end position="83"/>
    </location>
</feature>
<comment type="similarity">
    <text evidence="2 6">Belongs to the ABC-3 integral membrane protein family.</text>
</comment>
<dbReference type="PANTHER" id="PTHR30477">
    <property type="entry name" value="ABC-TRANSPORTER METAL-BINDING PROTEIN"/>
    <property type="match status" value="1"/>
</dbReference>
<dbReference type="Proteomes" id="UP000297890">
    <property type="component" value="Unassembled WGS sequence"/>
</dbReference>
<reference evidence="8 9" key="1">
    <citation type="journal article" date="2019" name="ISME J.">
        <title>Candidatus Macondimonas diazotrophica, a novel gammaproteobacterial genus dominating crude-oil-contaminated coastal sediments.</title>
        <authorList>
            <person name="Karthikeyan S."/>
            <person name="Konstantinidis K."/>
        </authorList>
    </citation>
    <scope>NUCLEOTIDE SEQUENCE [LARGE SCALE GENOMIC DNA]</scope>
    <source>
        <strain evidence="8 9">KTK01</strain>
    </source>
</reference>
<dbReference type="InterPro" id="IPR037294">
    <property type="entry name" value="ABC_BtuC-like"/>
</dbReference>
<comment type="caution">
    <text evidence="8">The sequence shown here is derived from an EMBL/GenBank/DDBJ whole genome shotgun (WGS) entry which is preliminary data.</text>
</comment>